<proteinExistence type="predicted"/>
<dbReference type="EMBL" id="JBHUOZ010000003">
    <property type="protein sequence ID" value="MFD2920931.1"/>
    <property type="molecule type" value="Genomic_DNA"/>
</dbReference>
<name>A0ABW6A9D5_9BACT</name>
<accession>A0ABW6A9D5</accession>
<dbReference type="RefSeq" id="WP_386100245.1">
    <property type="nucleotide sequence ID" value="NZ_JBHUOZ010000003.1"/>
</dbReference>
<organism evidence="1 2">
    <name type="scientific">Terrimonas rubra</name>
    <dbReference type="NCBI Taxonomy" id="1035890"/>
    <lineage>
        <taxon>Bacteria</taxon>
        <taxon>Pseudomonadati</taxon>
        <taxon>Bacteroidota</taxon>
        <taxon>Chitinophagia</taxon>
        <taxon>Chitinophagales</taxon>
        <taxon>Chitinophagaceae</taxon>
        <taxon>Terrimonas</taxon>
    </lineage>
</organism>
<comment type="caution">
    <text evidence="1">The sequence shown here is derived from an EMBL/GenBank/DDBJ whole genome shotgun (WGS) entry which is preliminary data.</text>
</comment>
<evidence type="ECO:0008006" key="3">
    <source>
        <dbReference type="Google" id="ProtNLM"/>
    </source>
</evidence>
<sequence>MKQILIILLTVLQVNSFAKPDTTRYNFDHTIMTVTGDLNKDNLPDKVIVTQDTLSETAPYQVQIFFKKNPGAINW</sequence>
<evidence type="ECO:0000313" key="2">
    <source>
        <dbReference type="Proteomes" id="UP001597511"/>
    </source>
</evidence>
<protein>
    <recommendedName>
        <fullName evidence="3">FG-GAP repeat-containing protein</fullName>
    </recommendedName>
</protein>
<reference evidence="2" key="1">
    <citation type="journal article" date="2019" name="Int. J. Syst. Evol. Microbiol.">
        <title>The Global Catalogue of Microorganisms (GCM) 10K type strain sequencing project: providing services to taxonomists for standard genome sequencing and annotation.</title>
        <authorList>
            <consortium name="The Broad Institute Genomics Platform"/>
            <consortium name="The Broad Institute Genome Sequencing Center for Infectious Disease"/>
            <person name="Wu L."/>
            <person name="Ma J."/>
        </authorList>
    </citation>
    <scope>NUCLEOTIDE SEQUENCE [LARGE SCALE GENOMIC DNA]</scope>
    <source>
        <strain evidence="2">KCTC 23299</strain>
    </source>
</reference>
<evidence type="ECO:0000313" key="1">
    <source>
        <dbReference type="EMBL" id="MFD2920931.1"/>
    </source>
</evidence>
<dbReference type="Proteomes" id="UP001597511">
    <property type="component" value="Unassembled WGS sequence"/>
</dbReference>
<keyword evidence="2" id="KW-1185">Reference proteome</keyword>
<gene>
    <name evidence="1" type="ORF">ACFS6H_14500</name>
</gene>